<keyword evidence="5" id="KW-1133">Transmembrane helix</keyword>
<evidence type="ECO:0000313" key="8">
    <source>
        <dbReference type="EMBL" id="THV04792.1"/>
    </source>
</evidence>
<dbReference type="SMART" id="SM00239">
    <property type="entry name" value="C2"/>
    <property type="match status" value="2"/>
</dbReference>
<dbReference type="Pfam" id="PF00168">
    <property type="entry name" value="C2"/>
    <property type="match status" value="2"/>
</dbReference>
<dbReference type="InterPro" id="IPR046700">
    <property type="entry name" value="DUF6570"/>
</dbReference>
<dbReference type="Proteomes" id="UP000297245">
    <property type="component" value="Unassembled WGS sequence"/>
</dbReference>
<keyword evidence="4" id="KW-0256">Endoplasmic reticulum</keyword>
<evidence type="ECO:0000256" key="6">
    <source>
        <dbReference type="SAM" id="MobiDB-lite"/>
    </source>
</evidence>
<keyword evidence="2" id="KW-0812">Transmembrane</keyword>
<evidence type="ECO:0000256" key="2">
    <source>
        <dbReference type="ARBA" id="ARBA00022692"/>
    </source>
</evidence>
<dbReference type="InterPro" id="IPR000008">
    <property type="entry name" value="C2_dom"/>
</dbReference>
<dbReference type="PANTHER" id="PTHR47348">
    <property type="entry name" value="MEIOTICALLY UP-REGULATED GENE 190 PROTEIN"/>
    <property type="match status" value="1"/>
</dbReference>
<sequence length="1410" mass="159392">MACLTSRSRCEPQTIPRRTRSRKADLIQFLLQHADIPVLHTLQKTAEAKTQRTPLKRRASHEILRGRSTSQRIHESWSQTRKLNEFLKLPTKEERYERYAAFYHSTSNDAFRMVVCAVCAREVGQKKDKPHEDQFILHGMILDEEGVDFKDGDHTLNVCGTCSRELGRTVETPPPLSLANNLWLGKQLIAHYYPRVCCVKLFPKNFSPSPELLQSAIRGTVTTYEQDMKGISSMIDGRLMPRPPAILASVITVSFIGKGKLPRKWLKSTFRVRRAIFGKPLYSTRIILGDLNPCWEETAALLVSDDEIRAGEDVSLMLWDSDRWSNDDLIGRVQIPVKTLINELPKNQMMRREDKLMGFEDADQMDGTLHWSIGYFDKVPLRKELELPPETPPPPPPKTPVEMEMRPGDKAPNPGARDLPPPPPDVKRTPPDIEFPSGILSIVIHQINNLERQNLRGNTGEREGQAGQDTDDPSEQSDNLPSGYVEVIINDDLVYKTRVKQYTSMPFFEAGTEKFIRDWRDTVVRLVVRDSRLREKDPILGVVNLKLADIFTEGSEVTRLFSIEEGIGFGRMNVSLLFRGINCQLPTKALGWDTGTVEITAPIQLKLNATDAGTDPAAVDAASKLVTTSNKLVVSTTDSTETLPASPSANTEAGADVTWDLEKEKLRLPVYNRYSASLTFEVGSGSVIAGLGPGRKSKNGPQALAMLWLKDLVDDEEVEVELPVIAGDDLRQVRQNVIYELVYKEKEGGGDSAEDILRKQVEVKMNGFTAKTHSFKVVGTIRTKIRLDRGLDEDHEHHAKTQARRHAFETYDHVEGEAAIAERNAHAYDDGVLDSEEKKALRRAHKKHFFVVNPALRAIYRINYMSNATGAPRTHLPREALFNIPQAPPAGTPLSEVRQTLQSFIDRFTDGECSATTAKNAIRQYTRAAITSLELQLNLETSPEKEIIGLDGNDRNGRGHGQRSDQDLTPEEGPEPDRSPDTDPGHQAEDVMRMPGADDDDDDDDEREPRKKKVKQDPTKFGWTADSIIKLSTLSQRHKEVIALVENYTADIDYSIEHLESSGANPYLPRKQWKAILRDQYVELSEVLAAITESYHSGDTQRPAGSALSDMFEGTTIAKTAPSKPVMDQTNWRRAWRAASEAIICAFPHRRGELDRYENHIQRLFESHIESTHSNIIRYDRAVRTIIGNRKDLLYDDYDREECSRLKDAYISTTGTFRTAHYTEIDEPLPRPPAEEFQGAAWDTIKKHPHLFQTHTPIDPDKLKDLLSDHPNKSEFPETWDNSWAPLPSDSEQEFINNQCEAEVEAQRHSPAFGPDLLPGMYSTPNIAVPKPRSEALRLVANQSAGEYCQNNMIDRDQTRGREWTPYWFLSLFSWPSQEHTLEKSWSCGNQMWPMHFGSFPFIRCGKSNR</sequence>
<dbReference type="OrthoDB" id="419768at2759"/>
<feature type="compositionally biased region" description="Acidic residues" evidence="6">
    <location>
        <begin position="997"/>
        <end position="1006"/>
    </location>
</feature>
<feature type="compositionally biased region" description="Basic and acidic residues" evidence="6">
    <location>
        <begin position="947"/>
        <end position="966"/>
    </location>
</feature>
<dbReference type="PROSITE" id="PS50004">
    <property type="entry name" value="C2"/>
    <property type="match status" value="2"/>
</dbReference>
<gene>
    <name evidence="8" type="ORF">K435DRAFT_961790</name>
</gene>
<reference evidence="8 9" key="1">
    <citation type="journal article" date="2019" name="Nat. Ecol. Evol.">
        <title>Megaphylogeny resolves global patterns of mushroom evolution.</title>
        <authorList>
            <person name="Varga T."/>
            <person name="Krizsan K."/>
            <person name="Foldi C."/>
            <person name="Dima B."/>
            <person name="Sanchez-Garcia M."/>
            <person name="Sanchez-Ramirez S."/>
            <person name="Szollosi G.J."/>
            <person name="Szarkandi J.G."/>
            <person name="Papp V."/>
            <person name="Albert L."/>
            <person name="Andreopoulos W."/>
            <person name="Angelini C."/>
            <person name="Antonin V."/>
            <person name="Barry K.W."/>
            <person name="Bougher N.L."/>
            <person name="Buchanan P."/>
            <person name="Buyck B."/>
            <person name="Bense V."/>
            <person name="Catcheside P."/>
            <person name="Chovatia M."/>
            <person name="Cooper J."/>
            <person name="Damon W."/>
            <person name="Desjardin D."/>
            <person name="Finy P."/>
            <person name="Geml J."/>
            <person name="Haridas S."/>
            <person name="Hughes K."/>
            <person name="Justo A."/>
            <person name="Karasinski D."/>
            <person name="Kautmanova I."/>
            <person name="Kiss B."/>
            <person name="Kocsube S."/>
            <person name="Kotiranta H."/>
            <person name="LaButti K.M."/>
            <person name="Lechner B.E."/>
            <person name="Liimatainen K."/>
            <person name="Lipzen A."/>
            <person name="Lukacs Z."/>
            <person name="Mihaltcheva S."/>
            <person name="Morgado L.N."/>
            <person name="Niskanen T."/>
            <person name="Noordeloos M.E."/>
            <person name="Ohm R.A."/>
            <person name="Ortiz-Santana B."/>
            <person name="Ovrebo C."/>
            <person name="Racz N."/>
            <person name="Riley R."/>
            <person name="Savchenko A."/>
            <person name="Shiryaev A."/>
            <person name="Soop K."/>
            <person name="Spirin V."/>
            <person name="Szebenyi C."/>
            <person name="Tomsovsky M."/>
            <person name="Tulloss R.E."/>
            <person name="Uehling J."/>
            <person name="Grigoriev I.V."/>
            <person name="Vagvolgyi C."/>
            <person name="Papp T."/>
            <person name="Martin F.M."/>
            <person name="Miettinen O."/>
            <person name="Hibbett D.S."/>
            <person name="Nagy L.G."/>
        </authorList>
    </citation>
    <scope>NUCLEOTIDE SEQUENCE [LARGE SCALE GENOMIC DNA]</scope>
    <source>
        <strain evidence="8 9">CBS 962.96</strain>
    </source>
</reference>
<organism evidence="8 9">
    <name type="scientific">Dendrothele bispora (strain CBS 962.96)</name>
    <dbReference type="NCBI Taxonomy" id="1314807"/>
    <lineage>
        <taxon>Eukaryota</taxon>
        <taxon>Fungi</taxon>
        <taxon>Dikarya</taxon>
        <taxon>Basidiomycota</taxon>
        <taxon>Agaricomycotina</taxon>
        <taxon>Agaricomycetes</taxon>
        <taxon>Agaricomycetidae</taxon>
        <taxon>Agaricales</taxon>
        <taxon>Agaricales incertae sedis</taxon>
        <taxon>Dendrothele</taxon>
    </lineage>
</organism>
<feature type="domain" description="C2" evidence="7">
    <location>
        <begin position="231"/>
        <end position="350"/>
    </location>
</feature>
<name>A0A4S8MPK3_DENBC</name>
<dbReference type="Gene3D" id="2.60.40.150">
    <property type="entry name" value="C2 domain"/>
    <property type="match status" value="2"/>
</dbReference>
<dbReference type="EMBL" id="ML179053">
    <property type="protein sequence ID" value="THV04792.1"/>
    <property type="molecule type" value="Genomic_DNA"/>
</dbReference>
<feature type="domain" description="C2" evidence="7">
    <location>
        <begin position="420"/>
        <end position="561"/>
    </location>
</feature>
<evidence type="ECO:0000256" key="5">
    <source>
        <dbReference type="ARBA" id="ARBA00022989"/>
    </source>
</evidence>
<keyword evidence="9" id="KW-1185">Reference proteome</keyword>
<feature type="compositionally biased region" description="Pro residues" evidence="6">
    <location>
        <begin position="389"/>
        <end position="399"/>
    </location>
</feature>
<evidence type="ECO:0000259" key="7">
    <source>
        <dbReference type="PROSITE" id="PS50004"/>
    </source>
</evidence>
<dbReference type="CDD" id="cd04052">
    <property type="entry name" value="C2B_Tricalbin-like"/>
    <property type="match status" value="1"/>
</dbReference>
<evidence type="ECO:0000256" key="4">
    <source>
        <dbReference type="ARBA" id="ARBA00022824"/>
    </source>
</evidence>
<protein>
    <recommendedName>
        <fullName evidence="7">C2 domain-containing protein</fullName>
    </recommendedName>
</protein>
<feature type="compositionally biased region" description="Basic and acidic residues" evidence="6">
    <location>
        <begin position="975"/>
        <end position="992"/>
    </location>
</feature>
<comment type="subcellular location">
    <subcellularLocation>
        <location evidence="1">Endoplasmic reticulum membrane</location>
    </subcellularLocation>
</comment>
<evidence type="ECO:0000313" key="9">
    <source>
        <dbReference type="Proteomes" id="UP000297245"/>
    </source>
</evidence>
<dbReference type="GO" id="GO:0005789">
    <property type="term" value="C:endoplasmic reticulum membrane"/>
    <property type="evidence" value="ECO:0007669"/>
    <property type="project" value="UniProtKB-SubCell"/>
</dbReference>
<dbReference type="Pfam" id="PF20209">
    <property type="entry name" value="DUF6570"/>
    <property type="match status" value="1"/>
</dbReference>
<dbReference type="GO" id="GO:0061817">
    <property type="term" value="P:endoplasmic reticulum-plasma membrane tethering"/>
    <property type="evidence" value="ECO:0007669"/>
    <property type="project" value="InterPro"/>
</dbReference>
<keyword evidence="3" id="KW-0677">Repeat</keyword>
<evidence type="ECO:0000256" key="1">
    <source>
        <dbReference type="ARBA" id="ARBA00004586"/>
    </source>
</evidence>
<dbReference type="Pfam" id="PF25331">
    <property type="entry name" value="C2_Mug190_3rd"/>
    <property type="match status" value="1"/>
</dbReference>
<feature type="region of interest" description="Disordered" evidence="6">
    <location>
        <begin position="947"/>
        <end position="1018"/>
    </location>
</feature>
<feature type="region of interest" description="Disordered" evidence="6">
    <location>
        <begin position="457"/>
        <end position="481"/>
    </location>
</feature>
<dbReference type="InterPro" id="IPR035892">
    <property type="entry name" value="C2_domain_sf"/>
</dbReference>
<dbReference type="SUPFAM" id="SSF49562">
    <property type="entry name" value="C2 domain (Calcium/lipid-binding domain, CaLB)"/>
    <property type="match status" value="2"/>
</dbReference>
<keyword evidence="5" id="KW-0472">Membrane</keyword>
<dbReference type="PANTHER" id="PTHR47348:SF3">
    <property type="entry name" value="MEIOTICALLY UP-REGULATED GENE 190 PROTEIN"/>
    <property type="match status" value="1"/>
</dbReference>
<feature type="region of interest" description="Disordered" evidence="6">
    <location>
        <begin position="385"/>
        <end position="433"/>
    </location>
</feature>
<proteinExistence type="predicted"/>
<dbReference type="InterPro" id="IPR037765">
    <property type="entry name" value="C2B_Tricalbin"/>
</dbReference>
<dbReference type="InterPro" id="IPR057349">
    <property type="entry name" value="C2_Mug190_3rd"/>
</dbReference>
<accession>A0A4S8MPK3</accession>
<evidence type="ECO:0000256" key="3">
    <source>
        <dbReference type="ARBA" id="ARBA00022737"/>
    </source>
</evidence>